<dbReference type="InterPro" id="IPR027843">
    <property type="entry name" value="DUF4440"/>
</dbReference>
<proteinExistence type="predicted"/>
<dbReference type="EMBL" id="AP022560">
    <property type="protein sequence ID" value="BBX05112.1"/>
    <property type="molecule type" value="Genomic_DNA"/>
</dbReference>
<dbReference type="InterPro" id="IPR032710">
    <property type="entry name" value="NTF2-like_dom_sf"/>
</dbReference>
<dbReference type="SUPFAM" id="SSF54427">
    <property type="entry name" value="NTF2-like"/>
    <property type="match status" value="1"/>
</dbReference>
<protein>
    <recommendedName>
        <fullName evidence="2">DUF4440 domain-containing protein</fullName>
    </recommendedName>
</protein>
<dbReference type="AlphaFoldDB" id="A0AAD1HGM6"/>
<organism evidence="3 4">
    <name type="scientific">Mycolicibacterium moriokaense</name>
    <dbReference type="NCBI Taxonomy" id="39691"/>
    <lineage>
        <taxon>Bacteria</taxon>
        <taxon>Bacillati</taxon>
        <taxon>Actinomycetota</taxon>
        <taxon>Actinomycetes</taxon>
        <taxon>Mycobacteriales</taxon>
        <taxon>Mycobacteriaceae</taxon>
        <taxon>Mycolicibacterium</taxon>
    </lineage>
</organism>
<dbReference type="KEGG" id="mmor:MMOR_60480"/>
<feature type="signal peptide" evidence="1">
    <location>
        <begin position="1"/>
        <end position="27"/>
    </location>
</feature>
<feature type="chain" id="PRO_5042294877" description="DUF4440 domain-containing protein" evidence="1">
    <location>
        <begin position="28"/>
        <end position="163"/>
    </location>
</feature>
<accession>A0AAD1HGM6</accession>
<dbReference type="Proteomes" id="UP000466681">
    <property type="component" value="Chromosome"/>
</dbReference>
<dbReference type="RefSeq" id="WP_083152782.1">
    <property type="nucleotide sequence ID" value="NZ_AP022560.1"/>
</dbReference>
<evidence type="ECO:0000256" key="1">
    <source>
        <dbReference type="SAM" id="SignalP"/>
    </source>
</evidence>
<evidence type="ECO:0000313" key="4">
    <source>
        <dbReference type="Proteomes" id="UP000466681"/>
    </source>
</evidence>
<keyword evidence="1" id="KW-0732">Signal</keyword>
<sequence length="163" mass="16939">MNRWTPTAGLALAFVLSAAAIDAPAHAVADTCADAATSAALPLDIGPCADVLAQERRWLAAITAGDVPIVEAILGPTFKHVNAEGLLLTRADEIASMEPLPFTMNPSDQIVDIAGNTAVIHGVNTLIQPGPDGDSVLGVERFTDVFELQNGQWIALSAQETAT</sequence>
<dbReference type="Pfam" id="PF14534">
    <property type="entry name" value="DUF4440"/>
    <property type="match status" value="1"/>
</dbReference>
<evidence type="ECO:0000259" key="2">
    <source>
        <dbReference type="Pfam" id="PF14534"/>
    </source>
</evidence>
<keyword evidence="4" id="KW-1185">Reference proteome</keyword>
<evidence type="ECO:0000313" key="3">
    <source>
        <dbReference type="EMBL" id="BBX05112.1"/>
    </source>
</evidence>
<reference evidence="3 4" key="1">
    <citation type="journal article" date="2019" name="Emerg. Microbes Infect.">
        <title>Comprehensive subspecies identification of 175 nontuberculous mycobacteria species based on 7547 genomic profiles.</title>
        <authorList>
            <person name="Matsumoto Y."/>
            <person name="Kinjo T."/>
            <person name="Motooka D."/>
            <person name="Nabeya D."/>
            <person name="Jung N."/>
            <person name="Uechi K."/>
            <person name="Horii T."/>
            <person name="Iida T."/>
            <person name="Fujita J."/>
            <person name="Nakamura S."/>
        </authorList>
    </citation>
    <scope>NUCLEOTIDE SEQUENCE [LARGE SCALE GENOMIC DNA]</scope>
    <source>
        <strain evidence="3 4">JCM 6375</strain>
    </source>
</reference>
<gene>
    <name evidence="3" type="ORF">MMOR_60480</name>
</gene>
<name>A0AAD1HGM6_9MYCO</name>
<dbReference type="Gene3D" id="3.10.450.50">
    <property type="match status" value="1"/>
</dbReference>
<feature type="domain" description="DUF4440" evidence="2">
    <location>
        <begin position="51"/>
        <end position="153"/>
    </location>
</feature>